<evidence type="ECO:0000313" key="2">
    <source>
        <dbReference type="EMBL" id="AHH15646.1"/>
    </source>
</evidence>
<feature type="transmembrane region" description="Helical" evidence="1">
    <location>
        <begin position="31"/>
        <end position="53"/>
    </location>
</feature>
<protein>
    <submittedName>
        <fullName evidence="2">Uncharacterized protein</fullName>
    </submittedName>
</protein>
<organism evidence="2 3">
    <name type="scientific">Nocardia nova SH22a</name>
    <dbReference type="NCBI Taxonomy" id="1415166"/>
    <lineage>
        <taxon>Bacteria</taxon>
        <taxon>Bacillati</taxon>
        <taxon>Actinomycetota</taxon>
        <taxon>Actinomycetes</taxon>
        <taxon>Mycobacteriales</taxon>
        <taxon>Nocardiaceae</taxon>
        <taxon>Nocardia</taxon>
    </lineage>
</organism>
<feature type="transmembrane region" description="Helical" evidence="1">
    <location>
        <begin position="320"/>
        <end position="343"/>
    </location>
</feature>
<keyword evidence="3" id="KW-1185">Reference proteome</keyword>
<dbReference type="OrthoDB" id="919086at2"/>
<reference evidence="2 3" key="1">
    <citation type="journal article" date="2014" name="Appl. Environ. Microbiol.">
        <title>Insights into the Microbial Degradation of Rubber and Gutta-Percha by Analysis of the Complete Genome of Nocardia nova SH22a.</title>
        <authorList>
            <person name="Luo Q."/>
            <person name="Hiessl S."/>
            <person name="Poehlein A."/>
            <person name="Daniel R."/>
            <person name="Steinbuchel A."/>
        </authorList>
    </citation>
    <scope>NUCLEOTIDE SEQUENCE [LARGE SCALE GENOMIC DNA]</scope>
    <source>
        <strain evidence="2">SH22a</strain>
    </source>
</reference>
<dbReference type="STRING" id="1415166.NONO_c08390"/>
<feature type="transmembrane region" description="Helical" evidence="1">
    <location>
        <begin position="355"/>
        <end position="380"/>
    </location>
</feature>
<gene>
    <name evidence="2" type="ORF">NONO_c08390</name>
</gene>
<keyword evidence="1" id="KW-0812">Transmembrane</keyword>
<feature type="transmembrane region" description="Helical" evidence="1">
    <location>
        <begin position="243"/>
        <end position="264"/>
    </location>
</feature>
<feature type="transmembrane region" description="Helical" evidence="1">
    <location>
        <begin position="284"/>
        <end position="308"/>
    </location>
</feature>
<name>W5TEH1_9NOCA</name>
<feature type="transmembrane region" description="Helical" evidence="1">
    <location>
        <begin position="216"/>
        <end position="236"/>
    </location>
</feature>
<evidence type="ECO:0000313" key="3">
    <source>
        <dbReference type="Proteomes" id="UP000019150"/>
    </source>
</evidence>
<evidence type="ECO:0000256" key="1">
    <source>
        <dbReference type="SAM" id="Phobius"/>
    </source>
</evidence>
<feature type="transmembrane region" description="Helical" evidence="1">
    <location>
        <begin position="159"/>
        <end position="177"/>
    </location>
</feature>
<dbReference type="HOGENOM" id="CLU_717318_0_0_11"/>
<dbReference type="eggNOG" id="ENOG502Z7R2">
    <property type="taxonomic scope" value="Bacteria"/>
</dbReference>
<dbReference type="AlphaFoldDB" id="W5TEH1"/>
<feature type="transmembrane region" description="Helical" evidence="1">
    <location>
        <begin position="73"/>
        <end position="91"/>
    </location>
</feature>
<proteinExistence type="predicted"/>
<dbReference type="Proteomes" id="UP000019150">
    <property type="component" value="Chromosome"/>
</dbReference>
<dbReference type="EMBL" id="CP006850">
    <property type="protein sequence ID" value="AHH15646.1"/>
    <property type="molecule type" value="Genomic_DNA"/>
</dbReference>
<feature type="transmembrane region" description="Helical" evidence="1">
    <location>
        <begin position="184"/>
        <end position="204"/>
    </location>
</feature>
<keyword evidence="1" id="KW-0472">Membrane</keyword>
<dbReference type="PATRIC" id="fig|1415166.3.peg.847"/>
<dbReference type="RefSeq" id="WP_051494935.1">
    <property type="nucleotide sequence ID" value="NZ_CP006850.1"/>
</dbReference>
<dbReference type="KEGG" id="nno:NONO_c08390"/>
<sequence>MSVPIDATTGSTRAAPAVAAESRSRAVESGFAARAGAWIVLLGTVITTVGISWDIQWHNEVGPDTFFTLPHLFLYSGSAIAGFASLAMVVLTTSAQRAGRPIPHAGGTPIRVFGSTLTAPVGYMVSGAGAALFLLYGLFDLEWHAIYGFDAVLNTPSHVALFLSITITMIGSVMVFAAHRDELWGRAGVVCATVILIAFAPIPADGLNNLPLPIDAMVVATVLFAPLLLIMGALVLGRPGSALAIGIASAVMQGVLWWFSPWAAHVYASAVGLPLRDGLTPRPPAFPSVIPMFLFVAALAVEGLFLWFRGRSDGRPGVPALLLVAGVAAGVIIGAGLPLQVFLTYPNPHLSATTIVIPILAGIPLGLAAGYLGGICATMLRTLSPREHS</sequence>
<feature type="transmembrane region" description="Helical" evidence="1">
    <location>
        <begin position="112"/>
        <end position="139"/>
    </location>
</feature>
<accession>W5TEH1</accession>
<keyword evidence="1" id="KW-1133">Transmembrane helix</keyword>